<dbReference type="NCBIfam" id="TIGR02433">
    <property type="entry name" value="lysidine_TilS_C"/>
    <property type="match status" value="1"/>
</dbReference>
<dbReference type="InterPro" id="IPR012094">
    <property type="entry name" value="tRNA_Ile_lys_synt"/>
</dbReference>
<dbReference type="SUPFAM" id="SSF56037">
    <property type="entry name" value="PheT/TilS domain"/>
    <property type="match status" value="1"/>
</dbReference>
<comment type="catalytic activity">
    <reaction evidence="8">
        <text>cytidine(34) in tRNA(Ile2) + L-lysine + ATP = lysidine(34) in tRNA(Ile2) + AMP + diphosphate + H(+)</text>
        <dbReference type="Rhea" id="RHEA:43744"/>
        <dbReference type="Rhea" id="RHEA-COMP:10625"/>
        <dbReference type="Rhea" id="RHEA-COMP:10670"/>
        <dbReference type="ChEBI" id="CHEBI:15378"/>
        <dbReference type="ChEBI" id="CHEBI:30616"/>
        <dbReference type="ChEBI" id="CHEBI:32551"/>
        <dbReference type="ChEBI" id="CHEBI:33019"/>
        <dbReference type="ChEBI" id="CHEBI:82748"/>
        <dbReference type="ChEBI" id="CHEBI:83665"/>
        <dbReference type="ChEBI" id="CHEBI:456215"/>
        <dbReference type="EC" id="6.3.4.19"/>
    </reaction>
</comment>
<keyword evidence="6" id="KW-0547">Nucleotide-binding</keyword>
<dbReference type="PANTHER" id="PTHR43033:SF1">
    <property type="entry name" value="TRNA(ILE)-LYSIDINE SYNTHASE-RELATED"/>
    <property type="match status" value="1"/>
</dbReference>
<dbReference type="EMBL" id="JADINB010000154">
    <property type="protein sequence ID" value="MBO8429704.1"/>
    <property type="molecule type" value="Genomic_DNA"/>
</dbReference>
<dbReference type="Pfam" id="PF11734">
    <property type="entry name" value="TilS_C"/>
    <property type="match status" value="1"/>
</dbReference>
<reference evidence="10" key="1">
    <citation type="submission" date="2020-10" db="EMBL/GenBank/DDBJ databases">
        <authorList>
            <person name="Gilroy R."/>
        </authorList>
    </citation>
    <scope>NUCLEOTIDE SEQUENCE</scope>
    <source>
        <strain evidence="10">15467</strain>
    </source>
</reference>
<dbReference type="Pfam" id="PF01171">
    <property type="entry name" value="ATP_bind_3"/>
    <property type="match status" value="1"/>
</dbReference>
<gene>
    <name evidence="10" type="primary">tilS</name>
    <name evidence="10" type="ORF">IAC68_07235</name>
</gene>
<accession>A0A9D9DR55</accession>
<dbReference type="InterPro" id="IPR014729">
    <property type="entry name" value="Rossmann-like_a/b/a_fold"/>
</dbReference>
<protein>
    <recommendedName>
        <fullName evidence="2">tRNA(Ile)-lysidine synthetase</fullName>
        <ecNumber evidence="2">6.3.4.19</ecNumber>
    </recommendedName>
</protein>
<dbReference type="GO" id="GO:0005737">
    <property type="term" value="C:cytoplasm"/>
    <property type="evidence" value="ECO:0007669"/>
    <property type="project" value="UniProtKB-SubCell"/>
</dbReference>
<dbReference type="AlphaFoldDB" id="A0A9D9DR55"/>
<dbReference type="EC" id="6.3.4.19" evidence="2"/>
<evidence type="ECO:0000256" key="4">
    <source>
        <dbReference type="ARBA" id="ARBA00022598"/>
    </source>
</evidence>
<evidence type="ECO:0000256" key="3">
    <source>
        <dbReference type="ARBA" id="ARBA00022490"/>
    </source>
</evidence>
<dbReference type="SUPFAM" id="SSF52402">
    <property type="entry name" value="Adenine nucleotide alpha hydrolases-like"/>
    <property type="match status" value="1"/>
</dbReference>
<name>A0A9D9DR55_9BACT</name>
<dbReference type="SMART" id="SM00977">
    <property type="entry name" value="TilS_C"/>
    <property type="match status" value="1"/>
</dbReference>
<keyword evidence="7" id="KW-0067">ATP-binding</keyword>
<dbReference type="GO" id="GO:0008033">
    <property type="term" value="P:tRNA processing"/>
    <property type="evidence" value="ECO:0007669"/>
    <property type="project" value="UniProtKB-KW"/>
</dbReference>
<keyword evidence="4 10" id="KW-0436">Ligase</keyword>
<dbReference type="Gene3D" id="3.40.50.620">
    <property type="entry name" value="HUPs"/>
    <property type="match status" value="1"/>
</dbReference>
<keyword evidence="5" id="KW-0819">tRNA processing</keyword>
<evidence type="ECO:0000256" key="6">
    <source>
        <dbReference type="ARBA" id="ARBA00022741"/>
    </source>
</evidence>
<evidence type="ECO:0000313" key="10">
    <source>
        <dbReference type="EMBL" id="MBO8429704.1"/>
    </source>
</evidence>
<proteinExistence type="predicted"/>
<comment type="caution">
    <text evidence="10">The sequence shown here is derived from an EMBL/GenBank/DDBJ whole genome shotgun (WGS) entry which is preliminary data.</text>
</comment>
<evidence type="ECO:0000256" key="2">
    <source>
        <dbReference type="ARBA" id="ARBA00013267"/>
    </source>
</evidence>
<dbReference type="GO" id="GO:0005524">
    <property type="term" value="F:ATP binding"/>
    <property type="evidence" value="ECO:0007669"/>
    <property type="project" value="UniProtKB-KW"/>
</dbReference>
<sequence>SVDTLAYSREHSLSVEMAARELRYGWFEELRQKSGADYVAVAHNANDNAETLLLNLCRGTGIKGLCGMRELDGRHILRPLLGFSRAQIESYLKQNSIPFRTDSTNAENTFSRNRIRNSVLAELKQINPSVISTLNKNMERFRMASAVLERAAGELRRKFSVSGKEYAGRIADRGGVAAFLTACLSECRIREVIDTASLAKEGKDVCGYVMYEVLSGYGFNPSQCSDMASAAESAESKRIENDAFVAIAGRGLLKVYDATLFAVPDSVKIDFQPACNTFETAFGSLRLRFSLLPYEKGMTGLREERSLFITADSLHFPLLLRSVQPGDRFSPFGLGGSKKLSDYYTDLKIDNAIRRLVPLLEDNTKKSPDNIVALPGLEISNRFKVTSESRTLLKITLL</sequence>
<dbReference type="Proteomes" id="UP000823635">
    <property type="component" value="Unassembled WGS sequence"/>
</dbReference>
<evidence type="ECO:0000256" key="7">
    <source>
        <dbReference type="ARBA" id="ARBA00022840"/>
    </source>
</evidence>
<dbReference type="GO" id="GO:0032267">
    <property type="term" value="F:tRNA(Ile)-lysidine synthase activity"/>
    <property type="evidence" value="ECO:0007669"/>
    <property type="project" value="UniProtKB-EC"/>
</dbReference>
<evidence type="ECO:0000256" key="5">
    <source>
        <dbReference type="ARBA" id="ARBA00022694"/>
    </source>
</evidence>
<evidence type="ECO:0000313" key="11">
    <source>
        <dbReference type="Proteomes" id="UP000823635"/>
    </source>
</evidence>
<evidence type="ECO:0000256" key="1">
    <source>
        <dbReference type="ARBA" id="ARBA00004496"/>
    </source>
</evidence>
<comment type="subcellular location">
    <subcellularLocation>
        <location evidence="1">Cytoplasm</location>
    </subcellularLocation>
</comment>
<dbReference type="NCBIfam" id="TIGR02432">
    <property type="entry name" value="lysidine_TilS_N"/>
    <property type="match status" value="1"/>
</dbReference>
<feature type="non-terminal residue" evidence="10">
    <location>
        <position position="1"/>
    </location>
</feature>
<evidence type="ECO:0000259" key="9">
    <source>
        <dbReference type="SMART" id="SM00977"/>
    </source>
</evidence>
<dbReference type="PANTHER" id="PTHR43033">
    <property type="entry name" value="TRNA(ILE)-LYSIDINE SYNTHASE-RELATED"/>
    <property type="match status" value="1"/>
</dbReference>
<dbReference type="InterPro" id="IPR012796">
    <property type="entry name" value="Lysidine-tRNA-synth_C"/>
</dbReference>
<dbReference type="CDD" id="cd01992">
    <property type="entry name" value="TilS_N"/>
    <property type="match status" value="1"/>
</dbReference>
<reference evidence="10" key="2">
    <citation type="journal article" date="2021" name="PeerJ">
        <title>Extensive microbial diversity within the chicken gut microbiome revealed by metagenomics and culture.</title>
        <authorList>
            <person name="Gilroy R."/>
            <person name="Ravi A."/>
            <person name="Getino M."/>
            <person name="Pursley I."/>
            <person name="Horton D.L."/>
            <person name="Alikhan N.F."/>
            <person name="Baker D."/>
            <person name="Gharbi K."/>
            <person name="Hall N."/>
            <person name="Watson M."/>
            <person name="Adriaenssens E.M."/>
            <person name="Foster-Nyarko E."/>
            <person name="Jarju S."/>
            <person name="Secka A."/>
            <person name="Antonio M."/>
            <person name="Oren A."/>
            <person name="Chaudhuri R.R."/>
            <person name="La Ragione R."/>
            <person name="Hildebrand F."/>
            <person name="Pallen M.J."/>
        </authorList>
    </citation>
    <scope>NUCLEOTIDE SEQUENCE</scope>
    <source>
        <strain evidence="10">15467</strain>
    </source>
</reference>
<keyword evidence="3" id="KW-0963">Cytoplasm</keyword>
<feature type="domain" description="Lysidine-tRNA(Ile) synthetase C-terminal" evidence="9">
    <location>
        <begin position="318"/>
        <end position="395"/>
    </location>
</feature>
<organism evidence="10 11">
    <name type="scientific">Candidatus Egerieousia excrementavium</name>
    <dbReference type="NCBI Taxonomy" id="2840778"/>
    <lineage>
        <taxon>Bacteria</taxon>
        <taxon>Pseudomonadati</taxon>
        <taxon>Bacteroidota</taxon>
        <taxon>Bacteroidia</taxon>
        <taxon>Bacteroidales</taxon>
        <taxon>Candidatus Egerieousia</taxon>
    </lineage>
</organism>
<dbReference type="InterPro" id="IPR011063">
    <property type="entry name" value="TilS/TtcA_N"/>
</dbReference>
<evidence type="ECO:0000256" key="8">
    <source>
        <dbReference type="ARBA" id="ARBA00048539"/>
    </source>
</evidence>
<dbReference type="InterPro" id="IPR012795">
    <property type="entry name" value="tRNA_Ile_lys_synt_N"/>
</dbReference>